<dbReference type="PROSITE" id="PS51257">
    <property type="entry name" value="PROKAR_LIPOPROTEIN"/>
    <property type="match status" value="1"/>
</dbReference>
<sequence>MLFRDLFVLAFGLAAIAGCFAVVSATIQSLFARTPAGGASASAVGSTLTPDPVAPPPAPRVNSALVGPAGVVRHPPIVVTPGGVATTNTRDLDEALLDEALLRQGIDPVQFRRAKLEAAILRYGANLVSVDDMRPPVQGVPPEASVTPAQDAEFWEVEPAPRHDPTV</sequence>
<dbReference type="Proteomes" id="UP000199603">
    <property type="component" value="Unassembled WGS sequence"/>
</dbReference>
<accession>A0A1G6ZVA4</accession>
<evidence type="ECO:0000313" key="2">
    <source>
        <dbReference type="EMBL" id="SDE05536.1"/>
    </source>
</evidence>
<dbReference type="AlphaFoldDB" id="A0A1G6ZVA4"/>
<dbReference type="RefSeq" id="WP_143006741.1">
    <property type="nucleotide sequence ID" value="NZ_FNAG01000015.1"/>
</dbReference>
<evidence type="ECO:0000313" key="3">
    <source>
        <dbReference type="Proteomes" id="UP000199603"/>
    </source>
</evidence>
<keyword evidence="3" id="KW-1185">Reference proteome</keyword>
<dbReference type="STRING" id="265719.SAMN04488509_11569"/>
<reference evidence="2 3" key="1">
    <citation type="submission" date="2016-10" db="EMBL/GenBank/DDBJ databases">
        <authorList>
            <person name="de Groot N.N."/>
        </authorList>
    </citation>
    <scope>NUCLEOTIDE SEQUENCE [LARGE SCALE GENOMIC DNA]</scope>
    <source>
        <strain evidence="2 3">DSM 16957</strain>
    </source>
</reference>
<organism evidence="2 3">
    <name type="scientific">Aquimonas voraii</name>
    <dbReference type="NCBI Taxonomy" id="265719"/>
    <lineage>
        <taxon>Bacteria</taxon>
        <taxon>Pseudomonadati</taxon>
        <taxon>Pseudomonadota</taxon>
        <taxon>Gammaproteobacteria</taxon>
        <taxon>Lysobacterales</taxon>
        <taxon>Lysobacteraceae</taxon>
        <taxon>Aquimonas</taxon>
    </lineage>
</organism>
<evidence type="ECO:0000256" key="1">
    <source>
        <dbReference type="SAM" id="MobiDB-lite"/>
    </source>
</evidence>
<feature type="region of interest" description="Disordered" evidence="1">
    <location>
        <begin position="134"/>
        <end position="167"/>
    </location>
</feature>
<proteinExistence type="predicted"/>
<protein>
    <submittedName>
        <fullName evidence="2">Uncharacterized protein</fullName>
    </submittedName>
</protein>
<gene>
    <name evidence="2" type="ORF">SAMN04488509_11569</name>
</gene>
<dbReference type="EMBL" id="FNAG01000015">
    <property type="protein sequence ID" value="SDE05536.1"/>
    <property type="molecule type" value="Genomic_DNA"/>
</dbReference>
<name>A0A1G6ZVA4_9GAMM</name>